<organism evidence="1 2">
    <name type="scientific">Lasiodiplodia mahajangana</name>
    <dbReference type="NCBI Taxonomy" id="1108764"/>
    <lineage>
        <taxon>Eukaryota</taxon>
        <taxon>Fungi</taxon>
        <taxon>Dikarya</taxon>
        <taxon>Ascomycota</taxon>
        <taxon>Pezizomycotina</taxon>
        <taxon>Dothideomycetes</taxon>
        <taxon>Dothideomycetes incertae sedis</taxon>
        <taxon>Botryosphaeriales</taxon>
        <taxon>Botryosphaeriaceae</taxon>
        <taxon>Lasiodiplodia</taxon>
    </lineage>
</organism>
<sequence length="907" mass="99382">MSNTPGIGSTAGGYLPTLAFLTLLALADGVLSNVLPIVLGPESPQVPGFWNLTTMALIISTISDLIGQLVSIPLIYHYGSRYAMNVNSLSVLVATTYSLISLVWRSDGRAWAVAIAPVLKIIGGGSHATIFIIITVIQKNTSGNLRAALIYTTGAVVVACQSIATEVTSVLARKSLTLPYIFSITCCILASVITIVYNTPHSPASDHKYANDPSTQPLLHVTAGRDVYSVAPLLEECAQRWHNIQPGTRKILTSLGFIFLVAAIAKATRPLFLNYIQHHVGVTPETASAIWFMSIPPGTVALYTAKSSIILLAIGALLIGMARSEAVLVSGLVINTLGIATDLALIVFAADAVTEEFASCLFMTIASLESAGTIIGIGLLYPLYQLCLNDSTLFGGMPYYICAGLFTAAGDMKRSKPVVSKLALMGSPMLSAELSEAINSMYRWYENATLCYVHLADVDGVEHDGMESFRRSQYWTRGWTLQELIAPHILIFFSSDWARIGTRLDVREVVAEATNIPKAVLRFRNMRDYSVSQKMSWASRRQTTRLEDEAYCLLGLFGVTMPLLYGEGRRAFRRLQEEIIKELDDESIFAWQGGTDHGLLASCPAQFAFSHSIQRSNERPISDSAGDLPFAITNRGIRISLPVLGNCHTVPLFSLTRVSSEQYLVPNPRHLQGGIQERVLAVLNCQQATDTKSRVAIVLNYDDSRGRYTRDVNIGLVKISIDDIAKQATLKQLLVAAGGKSPWDDTVMDDDPGRLVVIQGLTGMVAHYKFERAILLSGRELDCDVQENGTISVRFFKQRRIAVIYRDNGSSKHPYLVIYLRPSEINPRIDATITPYGQDVSKETILDRIARDSQSYLSNRHTKEIVHGIPRGTYDLSLRIREAEHASVVEVAVEPQEYPGTSQSLVC</sequence>
<accession>A0ACC2JXW5</accession>
<evidence type="ECO:0000313" key="2">
    <source>
        <dbReference type="Proteomes" id="UP001153332"/>
    </source>
</evidence>
<evidence type="ECO:0000313" key="1">
    <source>
        <dbReference type="EMBL" id="KAJ8132250.1"/>
    </source>
</evidence>
<name>A0ACC2JXW5_9PEZI</name>
<dbReference type="EMBL" id="JAPUUL010000159">
    <property type="protein sequence ID" value="KAJ8132250.1"/>
    <property type="molecule type" value="Genomic_DNA"/>
</dbReference>
<protein>
    <submittedName>
        <fullName evidence="1">Uncharacterized protein</fullName>
    </submittedName>
</protein>
<keyword evidence="2" id="KW-1185">Reference proteome</keyword>
<dbReference type="Proteomes" id="UP001153332">
    <property type="component" value="Unassembled WGS sequence"/>
</dbReference>
<proteinExistence type="predicted"/>
<reference evidence="1" key="1">
    <citation type="submission" date="2022-12" db="EMBL/GenBank/DDBJ databases">
        <title>Genome Sequence of Lasiodiplodia mahajangana.</title>
        <authorList>
            <person name="Buettner E."/>
        </authorList>
    </citation>
    <scope>NUCLEOTIDE SEQUENCE</scope>
    <source>
        <strain evidence="1">VT137</strain>
    </source>
</reference>
<gene>
    <name evidence="1" type="ORF">O1611_g1380</name>
</gene>
<comment type="caution">
    <text evidence="1">The sequence shown here is derived from an EMBL/GenBank/DDBJ whole genome shotgun (WGS) entry which is preliminary data.</text>
</comment>